<organism evidence="4 5">
    <name type="scientific">Apiospora kogelbergensis</name>
    <dbReference type="NCBI Taxonomy" id="1337665"/>
    <lineage>
        <taxon>Eukaryota</taxon>
        <taxon>Fungi</taxon>
        <taxon>Dikarya</taxon>
        <taxon>Ascomycota</taxon>
        <taxon>Pezizomycotina</taxon>
        <taxon>Sordariomycetes</taxon>
        <taxon>Xylariomycetidae</taxon>
        <taxon>Amphisphaeriales</taxon>
        <taxon>Apiosporaceae</taxon>
        <taxon>Apiospora</taxon>
    </lineage>
</organism>
<dbReference type="GO" id="GO:0016799">
    <property type="term" value="F:hydrolase activity, hydrolyzing N-glycosyl compounds"/>
    <property type="evidence" value="ECO:0007669"/>
    <property type="project" value="InterPro"/>
</dbReference>
<comment type="caution">
    <text evidence="4">The sequence shown here is derived from an EMBL/GenBank/DDBJ whole genome shotgun (WGS) entry which is preliminary data.</text>
</comment>
<evidence type="ECO:0000259" key="3">
    <source>
        <dbReference type="Pfam" id="PF21027"/>
    </source>
</evidence>
<keyword evidence="1" id="KW-0732">Signal</keyword>
<keyword evidence="5" id="KW-1185">Reference proteome</keyword>
<accession>A0AAW0REA7</accession>
<dbReference type="InterPro" id="IPR013783">
    <property type="entry name" value="Ig-like_fold"/>
</dbReference>
<evidence type="ECO:0000256" key="1">
    <source>
        <dbReference type="SAM" id="SignalP"/>
    </source>
</evidence>
<dbReference type="Gene3D" id="3.90.245.10">
    <property type="entry name" value="Ribonucleoside hydrolase-like"/>
    <property type="match status" value="1"/>
</dbReference>
<protein>
    <recommendedName>
        <fullName evidence="6">Cellulose-binding protein</fullName>
    </recommendedName>
</protein>
<dbReference type="Proteomes" id="UP001392437">
    <property type="component" value="Unassembled WGS sequence"/>
</dbReference>
<dbReference type="AlphaFoldDB" id="A0AAW0REA7"/>
<dbReference type="EMBL" id="JAQQWP010000001">
    <property type="protein sequence ID" value="KAK8133260.1"/>
    <property type="molecule type" value="Genomic_DNA"/>
</dbReference>
<feature type="chain" id="PRO_5043979385" description="Cellulose-binding protein" evidence="1">
    <location>
        <begin position="24"/>
        <end position="498"/>
    </location>
</feature>
<sequence>MANSAHLHRLMLLLCLFLGISLAATSSLYPEDRQCATARYARKPRVFVATDISNEPDDQMSLVRLLTYANELDLQGLAVVTSVWKNDSLDTASVLTVLDAYANVTALLDAHAPPSAPYPRASDLRALVHEAHPVYGLAALELPPSDAALALVAAADAASEKEPLYVCLWGGAGVLAEALHHVSGARSAGDAAALVRKLRVYAISDQDDAGAWLRVEYPTLFYVVALHGFSEYTQASWNGISGEVFRHFDQGGPDTSLVTNEWLERHVRRPSGGHSDLGAHYPRFEFIMEGDTPSFFPLLNNGLGDPEHPEWGSWGGRFLRVDASGRYNVYSDASDVAIGVNGEIYVSAFAGIWRWRQAYQHDFAARMQWTVQPSTNSSATKSNHAPVVVLNGTCGPDVMKLTYQLGEAVVLDATESWDPDADGLTFDWFHYREVTERMQEGPITKVSEVIAVKKLDQTGGLVSLEPLKNQTMHIILSVVDEKDMSLTTYRRIILTPDS</sequence>
<evidence type="ECO:0008006" key="6">
    <source>
        <dbReference type="Google" id="ProtNLM"/>
    </source>
</evidence>
<dbReference type="Pfam" id="PF07632">
    <property type="entry name" value="Sde182_NH-like"/>
    <property type="match status" value="1"/>
</dbReference>
<feature type="domain" description="Cellulose-binding Sde182 C-terminal" evidence="3">
    <location>
        <begin position="409"/>
        <end position="495"/>
    </location>
</feature>
<feature type="signal peptide" evidence="1">
    <location>
        <begin position="1"/>
        <end position="23"/>
    </location>
</feature>
<gene>
    <name evidence="4" type="ORF">PG999_001433</name>
</gene>
<evidence type="ECO:0000313" key="4">
    <source>
        <dbReference type="EMBL" id="KAK8133260.1"/>
    </source>
</evidence>
<name>A0AAW0REA7_9PEZI</name>
<feature type="domain" description="Cellulose-binding Sde182 nucleoside hydrolase-like" evidence="2">
    <location>
        <begin position="45"/>
        <end position="318"/>
    </location>
</feature>
<dbReference type="InterPro" id="IPR011483">
    <property type="entry name" value="Sde182_NH-like"/>
</dbReference>
<dbReference type="InterPro" id="IPR036452">
    <property type="entry name" value="Ribo_hydro-like"/>
</dbReference>
<evidence type="ECO:0000259" key="2">
    <source>
        <dbReference type="Pfam" id="PF07632"/>
    </source>
</evidence>
<dbReference type="Pfam" id="PF21027">
    <property type="entry name" value="Sde0182_C"/>
    <property type="match status" value="1"/>
</dbReference>
<dbReference type="InterPro" id="IPR048527">
    <property type="entry name" value="Sde182_C"/>
</dbReference>
<dbReference type="Gene3D" id="2.60.40.10">
    <property type="entry name" value="Immunoglobulins"/>
    <property type="match status" value="1"/>
</dbReference>
<evidence type="ECO:0000313" key="5">
    <source>
        <dbReference type="Proteomes" id="UP001392437"/>
    </source>
</evidence>
<proteinExistence type="predicted"/>
<reference evidence="4 5" key="1">
    <citation type="submission" date="2023-01" db="EMBL/GenBank/DDBJ databases">
        <title>Analysis of 21 Apiospora genomes using comparative genomics revels a genus with tremendous synthesis potential of carbohydrate active enzymes and secondary metabolites.</title>
        <authorList>
            <person name="Sorensen T."/>
        </authorList>
    </citation>
    <scope>NUCLEOTIDE SEQUENCE [LARGE SCALE GENOMIC DNA]</scope>
    <source>
        <strain evidence="4 5">CBS 117206</strain>
    </source>
</reference>